<proteinExistence type="predicted"/>
<feature type="domain" description="RES" evidence="1">
    <location>
        <begin position="85"/>
        <end position="208"/>
    </location>
</feature>
<keyword evidence="3" id="KW-1185">Reference proteome</keyword>
<sequence>MLKEEVFMTDIPVIPINWGKSFRIIPTLYPERTLFDFVDSREELEYIYFIESLTNDRIKNELGNLELVPEDEWIFGEGTTPIMAAFTHPSPARFNTEYFGVYYASKELVTAIKETVYHREKFYTYNKAPANAYHMRVYCAKIKGNLFYDIRNEKIYQIYYHENDYTESQKLGVKAKKENKDGIVYKSVRHPKGTNIAVLRPKVIVSPCNFVKLLLYYWNGEKIEAVVDLGDGKIYLMNKRVLHNKKRFKRLTL</sequence>
<accession>A0A5A8F668</accession>
<name>A0A5A8F668_9BACT</name>
<gene>
    <name evidence="2" type="ORF">FHQ18_03590</name>
</gene>
<dbReference type="Proteomes" id="UP000322876">
    <property type="component" value="Unassembled WGS sequence"/>
</dbReference>
<comment type="caution">
    <text evidence="2">The sequence shown here is derived from an EMBL/GenBank/DDBJ whole genome shotgun (WGS) entry which is preliminary data.</text>
</comment>
<dbReference type="EMBL" id="VFJB01000003">
    <property type="protein sequence ID" value="KAA0259045.1"/>
    <property type="molecule type" value="Genomic_DNA"/>
</dbReference>
<reference evidence="2 3" key="1">
    <citation type="submission" date="2019-06" db="EMBL/GenBank/DDBJ databases">
        <title>Genomic insights into carbon and energy metabolism of Deferribacter autotrophicus revealed new metabolic traits in the phylum Deferribacteres.</title>
        <authorList>
            <person name="Slobodkin A.I."/>
            <person name="Slobodkina G.B."/>
            <person name="Allioux M."/>
            <person name="Alain K."/>
            <person name="Jebbar M."/>
            <person name="Shadrin V."/>
            <person name="Kublanov I.V."/>
            <person name="Toshchakov S.V."/>
            <person name="Bonch-Osmolovskaya E.A."/>
        </authorList>
    </citation>
    <scope>NUCLEOTIDE SEQUENCE [LARGE SCALE GENOMIC DNA]</scope>
    <source>
        <strain evidence="2 3">SL50</strain>
    </source>
</reference>
<dbReference type="Pfam" id="PF08808">
    <property type="entry name" value="RES"/>
    <property type="match status" value="1"/>
</dbReference>
<dbReference type="OrthoDB" id="9795903at2"/>
<protein>
    <submittedName>
        <fullName evidence="2">RES domain-containing protein</fullName>
    </submittedName>
</protein>
<dbReference type="AlphaFoldDB" id="A0A5A8F668"/>
<dbReference type="SMART" id="SM00953">
    <property type="entry name" value="RES"/>
    <property type="match status" value="1"/>
</dbReference>
<dbReference type="RefSeq" id="WP_149265802.1">
    <property type="nucleotide sequence ID" value="NZ_VFJB01000003.1"/>
</dbReference>
<organism evidence="2 3">
    <name type="scientific">Deferribacter autotrophicus</name>
    <dbReference type="NCBI Taxonomy" id="500465"/>
    <lineage>
        <taxon>Bacteria</taxon>
        <taxon>Pseudomonadati</taxon>
        <taxon>Deferribacterota</taxon>
        <taxon>Deferribacteres</taxon>
        <taxon>Deferribacterales</taxon>
        <taxon>Deferribacteraceae</taxon>
        <taxon>Deferribacter</taxon>
    </lineage>
</organism>
<evidence type="ECO:0000313" key="3">
    <source>
        <dbReference type="Proteomes" id="UP000322876"/>
    </source>
</evidence>
<evidence type="ECO:0000313" key="2">
    <source>
        <dbReference type="EMBL" id="KAA0259045.1"/>
    </source>
</evidence>
<evidence type="ECO:0000259" key="1">
    <source>
        <dbReference type="SMART" id="SM00953"/>
    </source>
</evidence>
<dbReference type="InterPro" id="IPR014914">
    <property type="entry name" value="RES_dom"/>
</dbReference>